<keyword evidence="1" id="KW-0812">Transmembrane</keyword>
<dbReference type="EMBL" id="JAOYFB010000004">
    <property type="protein sequence ID" value="KAK4013191.1"/>
    <property type="molecule type" value="Genomic_DNA"/>
</dbReference>
<reference evidence="2 3" key="1">
    <citation type="journal article" date="2023" name="Nucleic Acids Res.">
        <title>The hologenome of Daphnia magna reveals possible DNA methylation and microbiome-mediated evolution of the host genome.</title>
        <authorList>
            <person name="Chaturvedi A."/>
            <person name="Li X."/>
            <person name="Dhandapani V."/>
            <person name="Marshall H."/>
            <person name="Kissane S."/>
            <person name="Cuenca-Cambronero M."/>
            <person name="Asole G."/>
            <person name="Calvet F."/>
            <person name="Ruiz-Romero M."/>
            <person name="Marangio P."/>
            <person name="Guigo R."/>
            <person name="Rago D."/>
            <person name="Mirbahai L."/>
            <person name="Eastwood N."/>
            <person name="Colbourne J.K."/>
            <person name="Zhou J."/>
            <person name="Mallon E."/>
            <person name="Orsini L."/>
        </authorList>
    </citation>
    <scope>NUCLEOTIDE SEQUENCE [LARGE SCALE GENOMIC DNA]</scope>
    <source>
        <strain evidence="2">LRV0_1</strain>
    </source>
</reference>
<feature type="transmembrane region" description="Helical" evidence="1">
    <location>
        <begin position="48"/>
        <end position="73"/>
    </location>
</feature>
<protein>
    <submittedName>
        <fullName evidence="2">Uncharacterized protein</fullName>
    </submittedName>
</protein>
<evidence type="ECO:0000313" key="2">
    <source>
        <dbReference type="EMBL" id="KAK4013191.1"/>
    </source>
</evidence>
<keyword evidence="3" id="KW-1185">Reference proteome</keyword>
<name>A0ABQ9ZJU2_9CRUS</name>
<proteinExistence type="predicted"/>
<sequence>MQYPVTYTHIAASRDSGVAFLNVMLEIDVRFQMRGRVDGVMDTSGQGWLMFLLPVNIYVVVNGVVVAFLSGMLEIGVRFQMRC</sequence>
<evidence type="ECO:0000256" key="1">
    <source>
        <dbReference type="SAM" id="Phobius"/>
    </source>
</evidence>
<evidence type="ECO:0000313" key="3">
    <source>
        <dbReference type="Proteomes" id="UP001234178"/>
    </source>
</evidence>
<keyword evidence="1" id="KW-0472">Membrane</keyword>
<organism evidence="2 3">
    <name type="scientific">Daphnia magna</name>
    <dbReference type="NCBI Taxonomy" id="35525"/>
    <lineage>
        <taxon>Eukaryota</taxon>
        <taxon>Metazoa</taxon>
        <taxon>Ecdysozoa</taxon>
        <taxon>Arthropoda</taxon>
        <taxon>Crustacea</taxon>
        <taxon>Branchiopoda</taxon>
        <taxon>Diplostraca</taxon>
        <taxon>Cladocera</taxon>
        <taxon>Anomopoda</taxon>
        <taxon>Daphniidae</taxon>
        <taxon>Daphnia</taxon>
    </lineage>
</organism>
<comment type="caution">
    <text evidence="2">The sequence shown here is derived from an EMBL/GenBank/DDBJ whole genome shotgun (WGS) entry which is preliminary data.</text>
</comment>
<dbReference type="Proteomes" id="UP001234178">
    <property type="component" value="Unassembled WGS sequence"/>
</dbReference>
<keyword evidence="1" id="KW-1133">Transmembrane helix</keyword>
<accession>A0ABQ9ZJU2</accession>
<gene>
    <name evidence="2" type="ORF">OUZ56_025425</name>
</gene>